<dbReference type="Proteomes" id="UP000681722">
    <property type="component" value="Unassembled WGS sequence"/>
</dbReference>
<evidence type="ECO:0000313" key="2">
    <source>
        <dbReference type="EMBL" id="CAF1524142.1"/>
    </source>
</evidence>
<sequence>MFHQYCTSDFASANWINYSDHHGNKGFSYDDYRWTGPLFFQALLGLCQLTNETIQNDLVVFRSSKYVTSVVQPEILFYSQTQSLIDVFISTTTDTFFQVFNMARYITDSNQIVSGVGSNFYAIAPSALSSTHPVQFFPSYYSDCSCSIRSWCNETTRVYDSDTDDILYVMPGLITGCTIVYSALYSNLKCFYNQSCIDESKTFMGSIYSLDVTALNSSAQSQYDPNSTVDAILAQLFVEKWNSGASFSSYYEQCRPLQCTFTYSGRNNIVYIVTTIIGLFGGLTKVLLVIIPSALKLVRRGKRPAEESE</sequence>
<protein>
    <submittedName>
        <fullName evidence="2">Uncharacterized protein</fullName>
    </submittedName>
</protein>
<evidence type="ECO:0000256" key="1">
    <source>
        <dbReference type="SAM" id="Phobius"/>
    </source>
</evidence>
<comment type="caution">
    <text evidence="2">The sequence shown here is derived from an EMBL/GenBank/DDBJ whole genome shotgun (WGS) entry which is preliminary data.</text>
</comment>
<feature type="non-terminal residue" evidence="2">
    <location>
        <position position="309"/>
    </location>
</feature>
<keyword evidence="1" id="KW-0472">Membrane</keyword>
<dbReference type="Proteomes" id="UP000663829">
    <property type="component" value="Unassembled WGS sequence"/>
</dbReference>
<feature type="transmembrane region" description="Helical" evidence="1">
    <location>
        <begin position="269"/>
        <end position="295"/>
    </location>
</feature>
<gene>
    <name evidence="2" type="ORF">GPM918_LOCUS37694</name>
    <name evidence="3" type="ORF">SRO942_LOCUS38465</name>
</gene>
<accession>A0A815V3D7</accession>
<keyword evidence="1" id="KW-0812">Transmembrane</keyword>
<dbReference type="EMBL" id="CAJNOQ010024133">
    <property type="protein sequence ID" value="CAF1524142.1"/>
    <property type="molecule type" value="Genomic_DNA"/>
</dbReference>
<reference evidence="2" key="1">
    <citation type="submission" date="2021-02" db="EMBL/GenBank/DDBJ databases">
        <authorList>
            <person name="Nowell W R."/>
        </authorList>
    </citation>
    <scope>NUCLEOTIDE SEQUENCE</scope>
</reference>
<evidence type="ECO:0000313" key="3">
    <source>
        <dbReference type="EMBL" id="CAF4383153.1"/>
    </source>
</evidence>
<dbReference type="OrthoDB" id="10034248at2759"/>
<organism evidence="2 4">
    <name type="scientific">Didymodactylos carnosus</name>
    <dbReference type="NCBI Taxonomy" id="1234261"/>
    <lineage>
        <taxon>Eukaryota</taxon>
        <taxon>Metazoa</taxon>
        <taxon>Spiralia</taxon>
        <taxon>Gnathifera</taxon>
        <taxon>Rotifera</taxon>
        <taxon>Eurotatoria</taxon>
        <taxon>Bdelloidea</taxon>
        <taxon>Philodinida</taxon>
        <taxon>Philodinidae</taxon>
        <taxon>Didymodactylos</taxon>
    </lineage>
</organism>
<name>A0A815V3D7_9BILA</name>
<keyword evidence="4" id="KW-1185">Reference proteome</keyword>
<evidence type="ECO:0000313" key="4">
    <source>
        <dbReference type="Proteomes" id="UP000663829"/>
    </source>
</evidence>
<dbReference type="AlphaFoldDB" id="A0A815V3D7"/>
<keyword evidence="1" id="KW-1133">Transmembrane helix</keyword>
<proteinExistence type="predicted"/>
<dbReference type="EMBL" id="CAJOBC010089691">
    <property type="protein sequence ID" value="CAF4383153.1"/>
    <property type="molecule type" value="Genomic_DNA"/>
</dbReference>